<sequence length="644" mass="68820">MKSSKEDRRRFPWFSASLGVIALASVATLFVSGQLNAGQGDFGLFVTRMAERVTNAQAVIGVEGRHRIKFEDAGADSGVVVAGFPSFGSVTLPLVRDQAPRAVRLVLTGEQDVGPDTVTALQVTVNGRRVMERRLTPGRRNFNWVFDLTQELAGAPNARVAFNLSGDLPEDLCHNERSMGAMVSFAAQSGLEVDLEGPLSSVRDVMALTPHRVTLALDEGEAWFELGVRLAARLARNGYQIDIVDLATAAADVRPDTRGLILAASPEALRRAGFSPVRERAPAGAGLYRRAGSTMVAVLDASRFETVDFLTSELAAIARADVIDPVAFDVLGPESAHTPLSAFGADTSVQNIANSRNWRVDYALSDLPGGRLPQAVALDLRLPEGPDGYTNLIHTLLNGEMIDSRRLQPGMENRFTVNLPAHLQGLGNALEIRLQRHRDVGGCAIAQQRYPVQLSADSALVFDQGEGAAGFTALPPAFANGLVVRLPGDLEGAERLTTARVTAEALARFAPRNTALEFEFTSLDNGASGRITRPFLAINNAPSNAEAPLRIIGDRVAMDSRADVRDLTNLALVQFARARLNPGAPEDEAPRYVQGLMVHAIEDAPSLLGAAFGREFVSIVHADGEAVVPRTASVAGMNAVLPRG</sequence>
<evidence type="ECO:0000313" key="2">
    <source>
        <dbReference type="Proteomes" id="UP000325122"/>
    </source>
</evidence>
<dbReference type="AlphaFoldDB" id="A0A5M6ZGV6"/>
<comment type="caution">
    <text evidence="1">The sequence shown here is derived from an EMBL/GenBank/DDBJ whole genome shotgun (WGS) entry which is preliminary data.</text>
</comment>
<keyword evidence="2" id="KW-1185">Reference proteome</keyword>
<protein>
    <recommendedName>
        <fullName evidence="3">Cyclic di-GMP-binding protein</fullName>
    </recommendedName>
</protein>
<name>A0A5M6ZGV6_9PROT</name>
<evidence type="ECO:0008006" key="3">
    <source>
        <dbReference type="Google" id="ProtNLM"/>
    </source>
</evidence>
<gene>
    <name evidence="1" type="ORF">F1654_09210</name>
</gene>
<reference evidence="1 2" key="1">
    <citation type="submission" date="2019-09" db="EMBL/GenBank/DDBJ databases">
        <authorList>
            <person name="Kevbrin V."/>
            <person name="Grouzdev D.S."/>
        </authorList>
    </citation>
    <scope>NUCLEOTIDE SEQUENCE [LARGE SCALE GENOMIC DNA]</scope>
    <source>
        <strain evidence="1 2">G-192</strain>
    </source>
</reference>
<dbReference type="RefSeq" id="WP_150023226.1">
    <property type="nucleotide sequence ID" value="NZ_VWOJ01000002.1"/>
</dbReference>
<proteinExistence type="predicted"/>
<organism evidence="1 2">
    <name type="scientific">Alkalicaulis satelles</name>
    <dbReference type="NCBI Taxonomy" id="2609175"/>
    <lineage>
        <taxon>Bacteria</taxon>
        <taxon>Pseudomonadati</taxon>
        <taxon>Pseudomonadota</taxon>
        <taxon>Alphaproteobacteria</taxon>
        <taxon>Maricaulales</taxon>
        <taxon>Maricaulaceae</taxon>
        <taxon>Alkalicaulis</taxon>
    </lineage>
</organism>
<evidence type="ECO:0000313" key="1">
    <source>
        <dbReference type="EMBL" id="KAA5803959.1"/>
    </source>
</evidence>
<dbReference type="EMBL" id="VWOJ01000002">
    <property type="protein sequence ID" value="KAA5803959.1"/>
    <property type="molecule type" value="Genomic_DNA"/>
</dbReference>
<dbReference type="Proteomes" id="UP000325122">
    <property type="component" value="Unassembled WGS sequence"/>
</dbReference>
<accession>A0A5M6ZGV6</accession>